<reference evidence="3 4" key="1">
    <citation type="journal article" date="2016" name="Sci. Rep.">
        <title>The Dendrobium catenatum Lindl. genome sequence provides insights into polysaccharide synthase, floral development and adaptive evolution.</title>
        <authorList>
            <person name="Zhang G.Q."/>
            <person name="Xu Q."/>
            <person name="Bian C."/>
            <person name="Tsai W.C."/>
            <person name="Yeh C.M."/>
            <person name="Liu K.W."/>
            <person name="Yoshida K."/>
            <person name="Zhang L.S."/>
            <person name="Chang S.B."/>
            <person name="Chen F."/>
            <person name="Shi Y."/>
            <person name="Su Y.Y."/>
            <person name="Zhang Y.Q."/>
            <person name="Chen L.J."/>
            <person name="Yin Y."/>
            <person name="Lin M."/>
            <person name="Huang H."/>
            <person name="Deng H."/>
            <person name="Wang Z.W."/>
            <person name="Zhu S.L."/>
            <person name="Zhao X."/>
            <person name="Deng C."/>
            <person name="Niu S.C."/>
            <person name="Huang J."/>
            <person name="Wang M."/>
            <person name="Liu G.H."/>
            <person name="Yang H.J."/>
            <person name="Xiao X.J."/>
            <person name="Hsiao Y.Y."/>
            <person name="Wu W.L."/>
            <person name="Chen Y.Y."/>
            <person name="Mitsuda N."/>
            <person name="Ohme-Takagi M."/>
            <person name="Luo Y.B."/>
            <person name="Van de Peer Y."/>
            <person name="Liu Z.J."/>
        </authorList>
    </citation>
    <scope>NUCLEOTIDE SEQUENCE [LARGE SCALE GENOMIC DNA]</scope>
    <source>
        <tissue evidence="3">The whole plant</tissue>
    </source>
</reference>
<keyword evidence="4" id="KW-1185">Reference proteome</keyword>
<organism evidence="3 4">
    <name type="scientific">Dendrobium catenatum</name>
    <dbReference type="NCBI Taxonomy" id="906689"/>
    <lineage>
        <taxon>Eukaryota</taxon>
        <taxon>Viridiplantae</taxon>
        <taxon>Streptophyta</taxon>
        <taxon>Embryophyta</taxon>
        <taxon>Tracheophyta</taxon>
        <taxon>Spermatophyta</taxon>
        <taxon>Magnoliopsida</taxon>
        <taxon>Liliopsida</taxon>
        <taxon>Asparagales</taxon>
        <taxon>Orchidaceae</taxon>
        <taxon>Epidendroideae</taxon>
        <taxon>Malaxideae</taxon>
        <taxon>Dendrobiinae</taxon>
        <taxon>Dendrobium</taxon>
    </lineage>
</organism>
<dbReference type="SUPFAM" id="SSF53448">
    <property type="entry name" value="Nucleotide-diphospho-sugar transferases"/>
    <property type="match status" value="1"/>
</dbReference>
<feature type="transmembrane region" description="Helical" evidence="1">
    <location>
        <begin position="12"/>
        <end position="39"/>
    </location>
</feature>
<evidence type="ECO:0000313" key="4">
    <source>
        <dbReference type="Proteomes" id="UP000233837"/>
    </source>
</evidence>
<feature type="domain" description="Alpha 1,4-glycosyltransferase" evidence="2">
    <location>
        <begin position="266"/>
        <end position="389"/>
    </location>
</feature>
<name>A0A2I0V9N2_9ASPA</name>
<evidence type="ECO:0000256" key="1">
    <source>
        <dbReference type="SAM" id="Phobius"/>
    </source>
</evidence>
<evidence type="ECO:0000259" key="2">
    <source>
        <dbReference type="Pfam" id="PF04572"/>
    </source>
</evidence>
<dbReference type="PANTHER" id="PTHR46781:SF5">
    <property type="entry name" value="ALPHA 1,4-GLYCOSYLTRANSFERASE FAMILY PROTEIN"/>
    <property type="match status" value="1"/>
</dbReference>
<keyword evidence="1" id="KW-0472">Membrane</keyword>
<dbReference type="AlphaFoldDB" id="A0A2I0V9N2"/>
<dbReference type="Gene3D" id="3.90.550.20">
    <property type="match status" value="1"/>
</dbReference>
<dbReference type="InterPro" id="IPR007652">
    <property type="entry name" value="A1-4-GlycosylTfrase_dom"/>
</dbReference>
<dbReference type="STRING" id="906689.A0A2I0V9N2"/>
<gene>
    <name evidence="3" type="ORF">MA16_Dca025364</name>
</gene>
<dbReference type="OrthoDB" id="409543at2759"/>
<dbReference type="InterPro" id="IPR044789">
    <property type="entry name" value="Put_A1-4-GlycosylTfrase_plant"/>
</dbReference>
<evidence type="ECO:0000313" key="3">
    <source>
        <dbReference type="EMBL" id="PKU60121.1"/>
    </source>
</evidence>
<dbReference type="Pfam" id="PF04572">
    <property type="entry name" value="Gb3_synth"/>
    <property type="match status" value="1"/>
</dbReference>
<accession>A0A2I0V9N2</accession>
<dbReference type="EMBL" id="KZ504011">
    <property type="protein sequence ID" value="PKU60121.1"/>
    <property type="molecule type" value="Genomic_DNA"/>
</dbReference>
<dbReference type="InterPro" id="IPR029044">
    <property type="entry name" value="Nucleotide-diphossugar_trans"/>
</dbReference>
<proteinExistence type="predicted"/>
<keyword evidence="1" id="KW-0812">Transmembrane</keyword>
<sequence>MARQRQRLSFYLLFIPVTFFSVAVLLTWNSLGLLCFAGFKVRPVAASISILAIADGQLVLSPNSSKTHKNPNFLHVSRKAYTSSNSYSAPSPRPLSFSARATAFFRGHPPCAARFHMNWISKHQNFSQKELLSIESIFKFHPQACLLILSSSMDSPAGAQLLKPFTSLGFRIASITPDFGFLLNQTPAKRWFRRLQQGRINPGEVPIAQNLSNLLRLAALYKFGGIYLDTDVIVVKEFSALRNVIGAQTADIAGNWNRLNNAVLVFDKKHPLLYEFITEFALTFDGSKWGKNGPYLVSRVVERVKGRRRFEFSVAPPPAFYPVSWTKIEGIFKRPVDRMHEKWVEAKLENIKRESFAVHLWNRWSRDMAVEEGSLIGRIFASCCVLCNSSSSNQLSK</sequence>
<protein>
    <recommendedName>
        <fullName evidence="2">Alpha 1,4-glycosyltransferase domain-containing protein</fullName>
    </recommendedName>
</protein>
<dbReference type="PANTHER" id="PTHR46781">
    <property type="entry name" value="ALPHA 1,4-GLYCOSYLTRANSFERASE FAMILY PROTEIN"/>
    <property type="match status" value="1"/>
</dbReference>
<dbReference type="Pfam" id="PF04488">
    <property type="entry name" value="Gly_transf_sug"/>
    <property type="match status" value="1"/>
</dbReference>
<dbReference type="Proteomes" id="UP000233837">
    <property type="component" value="Unassembled WGS sequence"/>
</dbReference>
<keyword evidence="1" id="KW-1133">Transmembrane helix</keyword>
<dbReference type="InterPro" id="IPR007577">
    <property type="entry name" value="GlycoTrfase_DXD_sugar-bd_CS"/>
</dbReference>
<reference evidence="3 4" key="2">
    <citation type="journal article" date="2017" name="Nature">
        <title>The Apostasia genome and the evolution of orchids.</title>
        <authorList>
            <person name="Zhang G.Q."/>
            <person name="Liu K.W."/>
            <person name="Li Z."/>
            <person name="Lohaus R."/>
            <person name="Hsiao Y.Y."/>
            <person name="Niu S.C."/>
            <person name="Wang J.Y."/>
            <person name="Lin Y.C."/>
            <person name="Xu Q."/>
            <person name="Chen L.J."/>
            <person name="Yoshida K."/>
            <person name="Fujiwara S."/>
            <person name="Wang Z.W."/>
            <person name="Zhang Y.Q."/>
            <person name="Mitsuda N."/>
            <person name="Wang M."/>
            <person name="Liu G.H."/>
            <person name="Pecoraro L."/>
            <person name="Huang H.X."/>
            <person name="Xiao X.J."/>
            <person name="Lin M."/>
            <person name="Wu X.Y."/>
            <person name="Wu W.L."/>
            <person name="Chen Y.Y."/>
            <person name="Chang S.B."/>
            <person name="Sakamoto S."/>
            <person name="Ohme-Takagi M."/>
            <person name="Yagi M."/>
            <person name="Zeng S.J."/>
            <person name="Shen C.Y."/>
            <person name="Yeh C.M."/>
            <person name="Luo Y.B."/>
            <person name="Tsai W.C."/>
            <person name="Van de Peer Y."/>
            <person name="Liu Z.J."/>
        </authorList>
    </citation>
    <scope>NUCLEOTIDE SEQUENCE [LARGE SCALE GENOMIC DNA]</scope>
    <source>
        <tissue evidence="3">The whole plant</tissue>
    </source>
</reference>